<name>A0A1I0CPN1_9FIRM</name>
<feature type="transmembrane region" description="Helical" evidence="1">
    <location>
        <begin position="73"/>
        <end position="95"/>
    </location>
</feature>
<dbReference type="EMBL" id="FOIF01000086">
    <property type="protein sequence ID" value="SET21684.1"/>
    <property type="molecule type" value="Genomic_DNA"/>
</dbReference>
<organism evidence="2 3">
    <name type="scientific">Anaerobranca gottschalkii DSM 13577</name>
    <dbReference type="NCBI Taxonomy" id="1120990"/>
    <lineage>
        <taxon>Bacteria</taxon>
        <taxon>Bacillati</taxon>
        <taxon>Bacillota</taxon>
        <taxon>Clostridia</taxon>
        <taxon>Eubacteriales</taxon>
        <taxon>Proteinivoracaceae</taxon>
        <taxon>Anaerobranca</taxon>
    </lineage>
</organism>
<sequence length="290" mass="34530">MYLLQIIKLKNSLPFILSIALYFVMLFIFYIIYILTGYDLGNILLKNGEEFFITHYADMAKALLFSLENGNYAIFQGYVALIIPIVLSISFSFPLSKEWELKTIKVEEIYFDNRKLFFTRMLIYFVLLNLMVLLTVIFNIFFTYITSRFLASNIENFKNLLDVYSINAIDNIVIYIRIYLLIVFVSLLLYILGYLFTYSFSTNIYFVIFLILNLVFMNLYIYSPIFMYKYLLDKIFYTVNEQDLLSFLLKNNNLYQLEIDYFVNPLVIKFLLTIIALVVLFVFLKKRSIY</sequence>
<dbReference type="AlphaFoldDB" id="A0A1I0CPN1"/>
<feature type="transmembrane region" description="Helical" evidence="1">
    <location>
        <begin position="204"/>
        <end position="222"/>
    </location>
</feature>
<reference evidence="3" key="1">
    <citation type="submission" date="2016-10" db="EMBL/GenBank/DDBJ databases">
        <authorList>
            <person name="Varghese N."/>
            <person name="Submissions S."/>
        </authorList>
    </citation>
    <scope>NUCLEOTIDE SEQUENCE [LARGE SCALE GENOMIC DNA]</scope>
    <source>
        <strain evidence="3">DSM 13577</strain>
    </source>
</reference>
<accession>A0A1I0CPN1</accession>
<feature type="transmembrane region" description="Helical" evidence="1">
    <location>
        <begin position="122"/>
        <end position="145"/>
    </location>
</feature>
<keyword evidence="3" id="KW-1185">Reference proteome</keyword>
<feature type="transmembrane region" description="Helical" evidence="1">
    <location>
        <begin position="172"/>
        <end position="192"/>
    </location>
</feature>
<feature type="transmembrane region" description="Helical" evidence="1">
    <location>
        <begin position="12"/>
        <end position="35"/>
    </location>
</feature>
<protein>
    <submittedName>
        <fullName evidence="2">Uncharacterized protein</fullName>
    </submittedName>
</protein>
<proteinExistence type="predicted"/>
<keyword evidence="1" id="KW-0472">Membrane</keyword>
<evidence type="ECO:0000256" key="1">
    <source>
        <dbReference type="SAM" id="Phobius"/>
    </source>
</evidence>
<keyword evidence="1" id="KW-0812">Transmembrane</keyword>
<dbReference type="Proteomes" id="UP000243819">
    <property type="component" value="Unassembled WGS sequence"/>
</dbReference>
<gene>
    <name evidence="2" type="ORF">SAMN03080614_10865</name>
</gene>
<evidence type="ECO:0000313" key="3">
    <source>
        <dbReference type="Proteomes" id="UP000243819"/>
    </source>
</evidence>
<feature type="transmembrane region" description="Helical" evidence="1">
    <location>
        <begin position="261"/>
        <end position="284"/>
    </location>
</feature>
<dbReference type="RefSeq" id="WP_091351578.1">
    <property type="nucleotide sequence ID" value="NZ_FOIF01000086.1"/>
</dbReference>
<evidence type="ECO:0000313" key="2">
    <source>
        <dbReference type="EMBL" id="SET21684.1"/>
    </source>
</evidence>
<dbReference type="STRING" id="1120990.SAMN03080614_10865"/>
<keyword evidence="1" id="KW-1133">Transmembrane helix</keyword>